<dbReference type="RefSeq" id="WP_160600829.1">
    <property type="nucleotide sequence ID" value="NZ_WTYU01000001.1"/>
</dbReference>
<protein>
    <recommendedName>
        <fullName evidence="5">Phosphate-selective porin OprO and OprP</fullName>
    </recommendedName>
</protein>
<dbReference type="SUPFAM" id="SSF56935">
    <property type="entry name" value="Porins"/>
    <property type="match status" value="1"/>
</dbReference>
<feature type="signal peptide" evidence="2">
    <location>
        <begin position="1"/>
        <end position="24"/>
    </location>
</feature>
<keyword evidence="4" id="KW-1185">Reference proteome</keyword>
<dbReference type="OrthoDB" id="9807854at2"/>
<dbReference type="Gene3D" id="2.40.160.10">
    <property type="entry name" value="Porin"/>
    <property type="match status" value="1"/>
</dbReference>
<feature type="coiled-coil region" evidence="1">
    <location>
        <begin position="30"/>
        <end position="57"/>
    </location>
</feature>
<evidence type="ECO:0000256" key="1">
    <source>
        <dbReference type="SAM" id="Coils"/>
    </source>
</evidence>
<name>A0A6L7GF90_9SPHN</name>
<evidence type="ECO:0000313" key="3">
    <source>
        <dbReference type="EMBL" id="MXP14599.1"/>
    </source>
</evidence>
<feature type="chain" id="PRO_5026822278" description="Phosphate-selective porin OprO and OprP" evidence="2">
    <location>
        <begin position="25"/>
        <end position="461"/>
    </location>
</feature>
<dbReference type="AlphaFoldDB" id="A0A6L7GF90"/>
<dbReference type="InterPro" id="IPR010870">
    <property type="entry name" value="Porin_O/P"/>
</dbReference>
<dbReference type="Proteomes" id="UP000473531">
    <property type="component" value="Unassembled WGS sequence"/>
</dbReference>
<evidence type="ECO:0008006" key="5">
    <source>
        <dbReference type="Google" id="ProtNLM"/>
    </source>
</evidence>
<comment type="caution">
    <text evidence="3">The sequence shown here is derived from an EMBL/GenBank/DDBJ whole genome shotgun (WGS) entry which is preliminary data.</text>
</comment>
<organism evidence="3 4">
    <name type="scientific">Allopontixanthobacter confluentis</name>
    <dbReference type="NCBI Taxonomy" id="1849021"/>
    <lineage>
        <taxon>Bacteria</taxon>
        <taxon>Pseudomonadati</taxon>
        <taxon>Pseudomonadota</taxon>
        <taxon>Alphaproteobacteria</taxon>
        <taxon>Sphingomonadales</taxon>
        <taxon>Erythrobacteraceae</taxon>
        <taxon>Allopontixanthobacter</taxon>
    </lineage>
</organism>
<dbReference type="Pfam" id="PF07396">
    <property type="entry name" value="Porin_O_P"/>
    <property type="match status" value="1"/>
</dbReference>
<evidence type="ECO:0000256" key="2">
    <source>
        <dbReference type="SAM" id="SignalP"/>
    </source>
</evidence>
<gene>
    <name evidence="3" type="ORF">GRI44_07530</name>
</gene>
<accession>A0A6L7GF90</accession>
<keyword evidence="2" id="KW-0732">Signal</keyword>
<dbReference type="EMBL" id="WTYU01000001">
    <property type="protein sequence ID" value="MXP14599.1"/>
    <property type="molecule type" value="Genomic_DNA"/>
</dbReference>
<dbReference type="InterPro" id="IPR023614">
    <property type="entry name" value="Porin_dom_sf"/>
</dbReference>
<sequence>MSNFRAISTLAVASALGWTVPAHAQTAQQSDALRAEISAMREQMAAMAQQIDRLEGRLVIADTKAEAATQAASQAGASASQSAEKAAAATKDVKVATLEKSNGWSFEPFGRLMIDAGSVDAPDVINDPGLGFANEVRRARIGVKGDIPGGFDYKIELEFADNEVEITDATLGYDAGAAKLTVGQHNNFQSLEELTSSRFTSFMERAAFTDAFGFQRRVGVSAEFNPGTLLVQGGVFTDNIDNLSASNNSWGADGRVVFAPKLANTQLHLGGSVHWRDFNDGQSSVRYRQRPQVHFTDTRFVDTRSIAATGEFGYGLEFAAINGPFHATGETYWQKASRTAGAADPTFFGGYAEVGYFLTGGDSRTYKGGKFDRIKPKNPVGNGGFGAVQVVARYDYLDLNDAGITGGMQNTYGLSLVWTPTDYTRFMLNYLHNEYDDAAIAAGLTRSYNVDTFGVRAQLDF</sequence>
<proteinExistence type="predicted"/>
<keyword evidence="1" id="KW-0175">Coiled coil</keyword>
<evidence type="ECO:0000313" key="4">
    <source>
        <dbReference type="Proteomes" id="UP000473531"/>
    </source>
</evidence>
<reference evidence="3 4" key="1">
    <citation type="submission" date="2019-12" db="EMBL/GenBank/DDBJ databases">
        <title>Genomic-based taxomic classification of the family Erythrobacteraceae.</title>
        <authorList>
            <person name="Xu L."/>
        </authorList>
    </citation>
    <scope>NUCLEOTIDE SEQUENCE [LARGE SCALE GENOMIC DNA]</scope>
    <source>
        <strain evidence="3 4">KCTC 52259</strain>
    </source>
</reference>